<accession>A0A5J5E8K9</accession>
<feature type="transmembrane region" description="Helical" evidence="1">
    <location>
        <begin position="99"/>
        <end position="124"/>
    </location>
</feature>
<dbReference type="GO" id="GO:0005524">
    <property type="term" value="F:ATP binding"/>
    <property type="evidence" value="ECO:0007669"/>
    <property type="project" value="UniProtKB-KW"/>
</dbReference>
<dbReference type="InterPro" id="IPR036890">
    <property type="entry name" value="HATPase_C_sf"/>
</dbReference>
<evidence type="ECO:0000259" key="2">
    <source>
        <dbReference type="Pfam" id="PF14501"/>
    </source>
</evidence>
<feature type="transmembrane region" description="Helical" evidence="1">
    <location>
        <begin position="136"/>
        <end position="157"/>
    </location>
</feature>
<protein>
    <submittedName>
        <fullName evidence="3">ATP-binding protein</fullName>
    </submittedName>
</protein>
<dbReference type="SUPFAM" id="SSF55874">
    <property type="entry name" value="ATPase domain of HSP90 chaperone/DNA topoisomerase II/histidine kinase"/>
    <property type="match status" value="1"/>
</dbReference>
<dbReference type="EMBL" id="RZUG01000005">
    <property type="protein sequence ID" value="KAA8825783.1"/>
    <property type="molecule type" value="Genomic_DNA"/>
</dbReference>
<evidence type="ECO:0000313" key="3">
    <source>
        <dbReference type="EMBL" id="KAA8825783.1"/>
    </source>
</evidence>
<feature type="transmembrane region" description="Helical" evidence="1">
    <location>
        <begin position="66"/>
        <end position="87"/>
    </location>
</feature>
<dbReference type="Pfam" id="PF14501">
    <property type="entry name" value="HATPase_c_5"/>
    <property type="match status" value="1"/>
</dbReference>
<evidence type="ECO:0000313" key="4">
    <source>
        <dbReference type="Proteomes" id="UP000326251"/>
    </source>
</evidence>
<comment type="caution">
    <text evidence="3">The sequence shown here is derived from an EMBL/GenBank/DDBJ whole genome shotgun (WGS) entry which is preliminary data.</text>
</comment>
<organism evidence="3 4">
    <name type="scientific">Bifidobacterium reuteri</name>
    <dbReference type="NCBI Taxonomy" id="983706"/>
    <lineage>
        <taxon>Bacteria</taxon>
        <taxon>Bacillati</taxon>
        <taxon>Actinomycetota</taxon>
        <taxon>Actinomycetes</taxon>
        <taxon>Bifidobacteriales</taxon>
        <taxon>Bifidobacteriaceae</taxon>
        <taxon>Bifidobacterium</taxon>
    </lineage>
</organism>
<keyword evidence="3" id="KW-0547">Nucleotide-binding</keyword>
<name>A0A5J5E8K9_9BIFI</name>
<keyword evidence="1" id="KW-0812">Transmembrane</keyword>
<dbReference type="Proteomes" id="UP000326251">
    <property type="component" value="Unassembled WGS sequence"/>
</dbReference>
<feature type="domain" description="Sensor histidine kinase NatK-like C-terminal" evidence="2">
    <location>
        <begin position="336"/>
        <end position="436"/>
    </location>
</feature>
<sequence>MLGMADMAYAYDRLFVGVWFIVGLGCGTALFLTHYRVRRKTAFLGVLPAFALLVAAFPLADALGMRFPVIAMAAYYLVAVALVMMLVRRIYDVWWLEALIAVVMGYAMQHIAFDSVMLLTSILGSPIPSTVPDSPLIMMAAFLVPYAVFFGAVYWLIGRRFVIDHERIRDRRIWVSLSAVMLALIIVANLMLESTSAQTQRFGYSYDLLCTAMSVIIMLLSGANDILHADLTMIRRTEQLKAKQYEISRETIDLINIKCHDFRKSVASLSRGVGASSPEAVKQVEDSIRIYESMYRTGNDSLDAILTDKSLYCSARGIALDCMADGRLLGDFGDVEMYALFGNIVDNAIEAVEQVPDTRRRLIELTVRESGGLVLIEENNYYEGTLVFREGLPVTTKGDSGYHGFGMKSIERVVRAHDGELMIDTADGMFSLSIVLRR</sequence>
<feature type="transmembrane region" description="Helical" evidence="1">
    <location>
        <begin position="173"/>
        <end position="192"/>
    </location>
</feature>
<keyword evidence="3" id="KW-0067">ATP-binding</keyword>
<feature type="transmembrane region" description="Helical" evidence="1">
    <location>
        <begin position="42"/>
        <end position="60"/>
    </location>
</feature>
<gene>
    <name evidence="3" type="ORF">EMO92_04805</name>
</gene>
<keyword evidence="1" id="KW-1133">Transmembrane helix</keyword>
<dbReference type="CDD" id="cd16935">
    <property type="entry name" value="HATPase_AgrC-ComD-like"/>
    <property type="match status" value="1"/>
</dbReference>
<keyword evidence="1" id="KW-0472">Membrane</keyword>
<feature type="transmembrane region" description="Helical" evidence="1">
    <location>
        <begin position="204"/>
        <end position="227"/>
    </location>
</feature>
<reference evidence="3 4" key="1">
    <citation type="journal article" date="2019" name="Syst. Appl. Microbiol.">
        <title>Characterization of Bifidobacterium species in feaces of the Egyptian fruit bat: Description of B. vespertilionis sp. nov. and B. rousetti sp. nov.</title>
        <authorList>
            <person name="Modesto M."/>
            <person name="Satti M."/>
            <person name="Watanabe K."/>
            <person name="Puglisi E."/>
            <person name="Morelli L."/>
            <person name="Huang C.-H."/>
            <person name="Liou J.-S."/>
            <person name="Miyashita M."/>
            <person name="Tamura T."/>
            <person name="Saito S."/>
            <person name="Mori K."/>
            <person name="Huang L."/>
            <person name="Sciavilla P."/>
            <person name="Sandri C."/>
            <person name="Spiezio C."/>
            <person name="Vitali F."/>
            <person name="Cavalieri D."/>
            <person name="Perpetuini G."/>
            <person name="Tofalo R."/>
            <person name="Bonetti A."/>
            <person name="Arita M."/>
            <person name="Mattarelli P."/>
        </authorList>
    </citation>
    <scope>NUCLEOTIDE SEQUENCE [LARGE SCALE GENOMIC DNA]</scope>
    <source>
        <strain evidence="3 4">RST19</strain>
    </source>
</reference>
<dbReference type="AlphaFoldDB" id="A0A5J5E8K9"/>
<dbReference type="InterPro" id="IPR032834">
    <property type="entry name" value="NatK-like_C"/>
</dbReference>
<dbReference type="Gene3D" id="3.30.565.10">
    <property type="entry name" value="Histidine kinase-like ATPase, C-terminal domain"/>
    <property type="match status" value="1"/>
</dbReference>
<proteinExistence type="predicted"/>
<evidence type="ECO:0000256" key="1">
    <source>
        <dbReference type="SAM" id="Phobius"/>
    </source>
</evidence>
<feature type="transmembrane region" description="Helical" evidence="1">
    <location>
        <begin position="14"/>
        <end position="35"/>
    </location>
</feature>